<accession>A0AAW0HB52</accession>
<dbReference type="SUPFAM" id="SSF54236">
    <property type="entry name" value="Ubiquitin-like"/>
    <property type="match status" value="1"/>
</dbReference>
<proteinExistence type="predicted"/>
<evidence type="ECO:0000313" key="4">
    <source>
        <dbReference type="Proteomes" id="UP001488838"/>
    </source>
</evidence>
<name>A0AAW0HB52_MYOGA</name>
<dbReference type="Pfam" id="PF11976">
    <property type="entry name" value="Rad60-SLD"/>
    <property type="match status" value="1"/>
</dbReference>
<dbReference type="EMBL" id="JBBHLL010000576">
    <property type="protein sequence ID" value="KAK7800059.1"/>
    <property type="molecule type" value="Genomic_DNA"/>
</dbReference>
<comment type="caution">
    <text evidence="3">The sequence shown here is derived from an EMBL/GenBank/DDBJ whole genome shotgun (WGS) entry which is preliminary data.</text>
</comment>
<feature type="domain" description="Rad60/SUMO-like" evidence="2">
    <location>
        <begin position="178"/>
        <end position="218"/>
    </location>
</feature>
<dbReference type="Gene3D" id="3.10.20.90">
    <property type="entry name" value="Phosphatidylinositol 3-kinase Catalytic Subunit, Chain A, domain 1"/>
    <property type="match status" value="1"/>
</dbReference>
<keyword evidence="1" id="KW-1017">Isopeptide bond</keyword>
<dbReference type="PANTHER" id="PTHR10562">
    <property type="entry name" value="SMALL UBIQUITIN-RELATED MODIFIER"/>
    <property type="match status" value="1"/>
</dbReference>
<evidence type="ECO:0000256" key="1">
    <source>
        <dbReference type="ARBA" id="ARBA00022499"/>
    </source>
</evidence>
<organism evidence="3 4">
    <name type="scientific">Myodes glareolus</name>
    <name type="common">Bank vole</name>
    <name type="synonym">Clethrionomys glareolus</name>
    <dbReference type="NCBI Taxonomy" id="447135"/>
    <lineage>
        <taxon>Eukaryota</taxon>
        <taxon>Metazoa</taxon>
        <taxon>Chordata</taxon>
        <taxon>Craniata</taxon>
        <taxon>Vertebrata</taxon>
        <taxon>Euteleostomi</taxon>
        <taxon>Mammalia</taxon>
        <taxon>Eutheria</taxon>
        <taxon>Euarchontoglires</taxon>
        <taxon>Glires</taxon>
        <taxon>Rodentia</taxon>
        <taxon>Myomorpha</taxon>
        <taxon>Muroidea</taxon>
        <taxon>Cricetidae</taxon>
        <taxon>Arvicolinae</taxon>
        <taxon>Myodes</taxon>
    </lineage>
</organism>
<evidence type="ECO:0000313" key="3">
    <source>
        <dbReference type="EMBL" id="KAK7800059.1"/>
    </source>
</evidence>
<dbReference type="InterPro" id="IPR029071">
    <property type="entry name" value="Ubiquitin-like_domsf"/>
</dbReference>
<dbReference type="AlphaFoldDB" id="A0AAW0HB52"/>
<dbReference type="Proteomes" id="UP001488838">
    <property type="component" value="Unassembled WGS sequence"/>
</dbReference>
<reference evidence="3 4" key="1">
    <citation type="journal article" date="2023" name="bioRxiv">
        <title>Conserved and derived expression patterns and positive selection on dental genes reveal complex evolutionary context of ever-growing rodent molars.</title>
        <authorList>
            <person name="Calamari Z.T."/>
            <person name="Song A."/>
            <person name="Cohen E."/>
            <person name="Akter M."/>
            <person name="Roy R.D."/>
            <person name="Hallikas O."/>
            <person name="Christensen M.M."/>
            <person name="Li P."/>
            <person name="Marangoni P."/>
            <person name="Jernvall J."/>
            <person name="Klein O.D."/>
        </authorList>
    </citation>
    <scope>NUCLEOTIDE SEQUENCE [LARGE SCALE GENOMIC DNA]</scope>
    <source>
        <strain evidence="3">V071</strain>
    </source>
</reference>
<gene>
    <name evidence="3" type="ORF">U0070_027596</name>
</gene>
<keyword evidence="4" id="KW-1185">Reference proteome</keyword>
<sequence length="243" mass="27108">MKELLDSVPVPCNISETNAEQEPVSFPLSRGPVDQAYGATSPTLDAILGFVIVVAGDLMMRLKLALNLGTSVSAFRLLWLYKLATMPTRKLTSEDNHEEPCCGLNENGTHRPTRSGIIGGWDEALKSQDFYKVGPKIKTQYWWETESSDSPNSSLKRIRGMADEKPKEGVKTENNGHINLKVAGQDGSVVQFKMKRHTPLSKLMKAYCERQCLSTQKKQDVTMLLKKVLSHVTNTDKDNELIK</sequence>
<protein>
    <recommendedName>
        <fullName evidence="2">Rad60/SUMO-like domain-containing protein</fullName>
    </recommendedName>
</protein>
<dbReference type="InterPro" id="IPR022617">
    <property type="entry name" value="Rad60/SUMO-like_dom"/>
</dbReference>
<evidence type="ECO:0000259" key="2">
    <source>
        <dbReference type="Pfam" id="PF11976"/>
    </source>
</evidence>
<dbReference type="FunFam" id="3.10.20.90:FF:000195">
    <property type="entry name" value="small ubiquitin-related modifier 2 isoform X2"/>
    <property type="match status" value="1"/>
</dbReference>